<dbReference type="AlphaFoldDB" id="A0A0A9CK52"/>
<accession>A0A0A9CK52</accession>
<proteinExistence type="predicted"/>
<name>A0A0A9CK52_ARUDO</name>
<dbReference type="EMBL" id="GBRH01224125">
    <property type="protein sequence ID" value="JAD73770.1"/>
    <property type="molecule type" value="Transcribed_RNA"/>
</dbReference>
<organism evidence="1">
    <name type="scientific">Arundo donax</name>
    <name type="common">Giant reed</name>
    <name type="synonym">Donax arundinaceus</name>
    <dbReference type="NCBI Taxonomy" id="35708"/>
    <lineage>
        <taxon>Eukaryota</taxon>
        <taxon>Viridiplantae</taxon>
        <taxon>Streptophyta</taxon>
        <taxon>Embryophyta</taxon>
        <taxon>Tracheophyta</taxon>
        <taxon>Spermatophyta</taxon>
        <taxon>Magnoliopsida</taxon>
        <taxon>Liliopsida</taxon>
        <taxon>Poales</taxon>
        <taxon>Poaceae</taxon>
        <taxon>PACMAD clade</taxon>
        <taxon>Arundinoideae</taxon>
        <taxon>Arundineae</taxon>
        <taxon>Arundo</taxon>
    </lineage>
</organism>
<sequence>MGTRGAHPWVEQIANSRTSNPKLLARELAVVWLYQICMHAIF</sequence>
<reference evidence="1" key="1">
    <citation type="submission" date="2014-09" db="EMBL/GenBank/DDBJ databases">
        <authorList>
            <person name="Magalhaes I.L.F."/>
            <person name="Oliveira U."/>
            <person name="Santos F.R."/>
            <person name="Vidigal T.H.D.A."/>
            <person name="Brescovit A.D."/>
            <person name="Santos A.J."/>
        </authorList>
    </citation>
    <scope>NUCLEOTIDE SEQUENCE</scope>
    <source>
        <tissue evidence="1">Shoot tissue taken approximately 20 cm above the soil surface</tissue>
    </source>
</reference>
<evidence type="ECO:0000313" key="1">
    <source>
        <dbReference type="EMBL" id="JAD73770.1"/>
    </source>
</evidence>
<reference evidence="1" key="2">
    <citation type="journal article" date="2015" name="Data Brief">
        <title>Shoot transcriptome of the giant reed, Arundo donax.</title>
        <authorList>
            <person name="Barrero R.A."/>
            <person name="Guerrero F.D."/>
            <person name="Moolhuijzen P."/>
            <person name="Goolsby J.A."/>
            <person name="Tidwell J."/>
            <person name="Bellgard S.E."/>
            <person name="Bellgard M.I."/>
        </authorList>
    </citation>
    <scope>NUCLEOTIDE SEQUENCE</scope>
    <source>
        <tissue evidence="1">Shoot tissue taken approximately 20 cm above the soil surface</tissue>
    </source>
</reference>
<protein>
    <submittedName>
        <fullName evidence="1">Uncharacterized protein</fullName>
    </submittedName>
</protein>